<dbReference type="EMBL" id="BMZD01000001">
    <property type="protein sequence ID" value="GGZ89540.1"/>
    <property type="molecule type" value="Genomic_DNA"/>
</dbReference>
<reference evidence="1" key="2">
    <citation type="submission" date="2020-09" db="EMBL/GenBank/DDBJ databases">
        <authorList>
            <person name="Sun Q."/>
            <person name="Kim S."/>
        </authorList>
    </citation>
    <scope>NUCLEOTIDE SEQUENCE</scope>
    <source>
        <strain evidence="1">KCTC 32422</strain>
    </source>
</reference>
<sequence length="54" mass="6265">MHQPPSPCDGTCRIDPVRQWCQGCKRTLNEIADWPILKPREKRAILNQLPLRQG</sequence>
<proteinExistence type="predicted"/>
<name>A0A918R835_9SPHN</name>
<dbReference type="InterPro" id="IPR010710">
    <property type="entry name" value="DUF1289"/>
</dbReference>
<keyword evidence="2" id="KW-1185">Reference proteome</keyword>
<evidence type="ECO:0008006" key="3">
    <source>
        <dbReference type="Google" id="ProtNLM"/>
    </source>
</evidence>
<dbReference type="RefSeq" id="WP_189538887.1">
    <property type="nucleotide sequence ID" value="NZ_BMZD01000001.1"/>
</dbReference>
<evidence type="ECO:0000313" key="2">
    <source>
        <dbReference type="Proteomes" id="UP000634139"/>
    </source>
</evidence>
<dbReference type="Pfam" id="PF06945">
    <property type="entry name" value="DUF1289"/>
    <property type="match status" value="1"/>
</dbReference>
<evidence type="ECO:0000313" key="1">
    <source>
        <dbReference type="EMBL" id="GGZ89540.1"/>
    </source>
</evidence>
<reference evidence="1" key="1">
    <citation type="journal article" date="2014" name="Int. J. Syst. Evol. Microbiol.">
        <title>Complete genome sequence of Corynebacterium casei LMG S-19264T (=DSM 44701T), isolated from a smear-ripened cheese.</title>
        <authorList>
            <consortium name="US DOE Joint Genome Institute (JGI-PGF)"/>
            <person name="Walter F."/>
            <person name="Albersmeier A."/>
            <person name="Kalinowski J."/>
            <person name="Ruckert C."/>
        </authorList>
    </citation>
    <scope>NUCLEOTIDE SEQUENCE</scope>
    <source>
        <strain evidence="1">KCTC 32422</strain>
    </source>
</reference>
<organism evidence="1 2">
    <name type="scientific">Novosphingobium arvoryzae</name>
    <dbReference type="NCBI Taxonomy" id="1256514"/>
    <lineage>
        <taxon>Bacteria</taxon>
        <taxon>Pseudomonadati</taxon>
        <taxon>Pseudomonadota</taxon>
        <taxon>Alphaproteobacteria</taxon>
        <taxon>Sphingomonadales</taxon>
        <taxon>Sphingomonadaceae</taxon>
        <taxon>Novosphingobium</taxon>
    </lineage>
</organism>
<comment type="caution">
    <text evidence="1">The sequence shown here is derived from an EMBL/GenBank/DDBJ whole genome shotgun (WGS) entry which is preliminary data.</text>
</comment>
<protein>
    <recommendedName>
        <fullName evidence="3">DUF1289 domain-containing protein</fullName>
    </recommendedName>
</protein>
<gene>
    <name evidence="1" type="ORF">GCM10011617_05900</name>
</gene>
<dbReference type="Proteomes" id="UP000634139">
    <property type="component" value="Unassembled WGS sequence"/>
</dbReference>
<dbReference type="AlphaFoldDB" id="A0A918R835"/>
<accession>A0A918R835</accession>